<evidence type="ECO:0000313" key="3">
    <source>
        <dbReference type="Proteomes" id="UP001359886"/>
    </source>
</evidence>
<evidence type="ECO:0000256" key="1">
    <source>
        <dbReference type="SAM" id="MobiDB-lite"/>
    </source>
</evidence>
<sequence>MPMPTNSSALLHGHTTGPKSRCAPNLNSPNKVRRLVRWRQLSLPVLFAQLAACTAIPLEKDEHSWRYLCAGICVFEVPAKPTGGTSVVSASAFGLMATDAPGFNASIGYSTILATYFSHPVPAQLVEVSKTPESGLRFQVHIQNATGEESK</sequence>
<comment type="caution">
    <text evidence="2">The sequence shown here is derived from an EMBL/GenBank/DDBJ whole genome shotgun (WGS) entry which is preliminary data.</text>
</comment>
<protein>
    <submittedName>
        <fullName evidence="2">Uncharacterized protein</fullName>
    </submittedName>
</protein>
<dbReference type="EMBL" id="JAZHOG010000014">
    <property type="protein sequence ID" value="MEJ8569425.1"/>
    <property type="molecule type" value="Genomic_DNA"/>
</dbReference>
<proteinExistence type="predicted"/>
<dbReference type="AlphaFoldDB" id="A0AAW9RC62"/>
<dbReference type="Proteomes" id="UP001359886">
    <property type="component" value="Unassembled WGS sequence"/>
</dbReference>
<gene>
    <name evidence="2" type="ORF">V3330_17495</name>
</gene>
<organism evidence="2 3">
    <name type="scientific">Elongatibacter sediminis</name>
    <dbReference type="NCBI Taxonomy" id="3119006"/>
    <lineage>
        <taxon>Bacteria</taxon>
        <taxon>Pseudomonadati</taxon>
        <taxon>Pseudomonadota</taxon>
        <taxon>Gammaproteobacteria</taxon>
        <taxon>Chromatiales</taxon>
        <taxon>Wenzhouxiangellaceae</taxon>
        <taxon>Elongatibacter</taxon>
    </lineage>
</organism>
<evidence type="ECO:0000313" key="2">
    <source>
        <dbReference type="EMBL" id="MEJ8569425.1"/>
    </source>
</evidence>
<accession>A0AAW9RC62</accession>
<dbReference type="RefSeq" id="WP_354696750.1">
    <property type="nucleotide sequence ID" value="NZ_JAZHOG010000014.1"/>
</dbReference>
<keyword evidence="3" id="KW-1185">Reference proteome</keyword>
<reference evidence="2 3" key="1">
    <citation type="submission" date="2024-02" db="EMBL/GenBank/DDBJ databases">
        <title>A novel Wenzhouxiangellaceae bacterium, isolated from coastal sediments.</title>
        <authorList>
            <person name="Du Z.-J."/>
            <person name="Ye Y.-Q."/>
            <person name="Zhang X.-Y."/>
        </authorList>
    </citation>
    <scope>NUCLEOTIDE SEQUENCE [LARGE SCALE GENOMIC DNA]</scope>
    <source>
        <strain evidence="2 3">CH-27</strain>
    </source>
</reference>
<feature type="region of interest" description="Disordered" evidence="1">
    <location>
        <begin position="1"/>
        <end position="24"/>
    </location>
</feature>
<name>A0AAW9RC62_9GAMM</name>